<dbReference type="Pfam" id="PF00266">
    <property type="entry name" value="Aminotran_5"/>
    <property type="match status" value="1"/>
</dbReference>
<evidence type="ECO:0000256" key="6">
    <source>
        <dbReference type="ARBA" id="ARBA00050776"/>
    </source>
</evidence>
<accession>A0A139SQX4</accession>
<dbReference type="InterPro" id="IPR015422">
    <property type="entry name" value="PyrdxlP-dep_Trfase_small"/>
</dbReference>
<comment type="caution">
    <text evidence="10">The sequence shown here is derived from an EMBL/GenBank/DDBJ whole genome shotgun (WGS) entry which is preliminary data.</text>
</comment>
<dbReference type="AlphaFoldDB" id="A0A139SQX4"/>
<gene>
    <name evidence="10" type="ORF">AXK11_03005</name>
</gene>
<evidence type="ECO:0000256" key="8">
    <source>
        <dbReference type="RuleBase" id="RU004506"/>
    </source>
</evidence>
<sequence>MDLSPHTRAAFPALHQSVNGKPLVYLDNAATMQKPRSVIDALVHYYERDNSNVHRGLHALSMRATNAYEGARARVARFIGAAAPAEIIFTRGTTESVNLVAQAWGRAHLRAGDVVLTTQMEHHGNLVPWQQVARETGAMLRAVPLLGENGEGGLDLAALDSLLTPQVKLFAFTHVSNTLGTINPAAELCAKARAVGALTLVDAAQSAGHQPLDVRELGCDFLAFSGHKMCGPTGIGVLYARLPILENMAPYETGGGMVSTVTYEEATWKPSPERFEAGTPNIAGAIGLAAACDYLDSVGREKIAAHSHALGQLACERLAQLPGIRLLGPPAGVERSGIVSFALADVHAHDVVTFADEDGLALRGGHHCNQPLMHKLGLTSTTRASFSLYNSAEEIDVLVASLRRIQSFFGCQ</sequence>
<evidence type="ECO:0000313" key="11">
    <source>
        <dbReference type="Proteomes" id="UP000070058"/>
    </source>
</evidence>
<protein>
    <recommendedName>
        <fullName evidence="3 8">Cysteine desulfurase</fullName>
        <ecNumber evidence="3 8">2.8.1.7</ecNumber>
    </recommendedName>
</protein>
<dbReference type="CDD" id="cd06453">
    <property type="entry name" value="SufS_like"/>
    <property type="match status" value="1"/>
</dbReference>
<keyword evidence="5 8" id="KW-0663">Pyridoxal phosphate</keyword>
<dbReference type="InterPro" id="IPR020578">
    <property type="entry name" value="Aminotrans_V_PyrdxlP_BS"/>
</dbReference>
<evidence type="ECO:0000256" key="5">
    <source>
        <dbReference type="ARBA" id="ARBA00022898"/>
    </source>
</evidence>
<evidence type="ECO:0000256" key="4">
    <source>
        <dbReference type="ARBA" id="ARBA00022679"/>
    </source>
</evidence>
<dbReference type="Gene3D" id="3.40.640.10">
    <property type="entry name" value="Type I PLP-dependent aspartate aminotransferase-like (Major domain)"/>
    <property type="match status" value="1"/>
</dbReference>
<dbReference type="InterPro" id="IPR015421">
    <property type="entry name" value="PyrdxlP-dep_Trfase_major"/>
</dbReference>
<dbReference type="GO" id="GO:0030170">
    <property type="term" value="F:pyridoxal phosphate binding"/>
    <property type="evidence" value="ECO:0007669"/>
    <property type="project" value="UniProtKB-UniRule"/>
</dbReference>
<proteinExistence type="inferred from homology"/>
<dbReference type="PROSITE" id="PS00595">
    <property type="entry name" value="AA_TRANSFER_CLASS_5"/>
    <property type="match status" value="1"/>
</dbReference>
<dbReference type="GO" id="GO:0031071">
    <property type="term" value="F:cysteine desulfurase activity"/>
    <property type="evidence" value="ECO:0007669"/>
    <property type="project" value="UniProtKB-UniRule"/>
</dbReference>
<evidence type="ECO:0000256" key="7">
    <source>
        <dbReference type="RuleBase" id="RU004504"/>
    </source>
</evidence>
<dbReference type="GO" id="GO:0006534">
    <property type="term" value="P:cysteine metabolic process"/>
    <property type="evidence" value="ECO:0007669"/>
    <property type="project" value="UniProtKB-UniRule"/>
</dbReference>
<evidence type="ECO:0000256" key="2">
    <source>
        <dbReference type="ARBA" id="ARBA00010447"/>
    </source>
</evidence>
<dbReference type="Proteomes" id="UP000070058">
    <property type="component" value="Unassembled WGS sequence"/>
</dbReference>
<dbReference type="InterPro" id="IPR000192">
    <property type="entry name" value="Aminotrans_V_dom"/>
</dbReference>
<comment type="catalytic activity">
    <reaction evidence="6 8">
        <text>(sulfur carrier)-H + L-cysteine = (sulfur carrier)-SH + L-alanine</text>
        <dbReference type="Rhea" id="RHEA:43892"/>
        <dbReference type="Rhea" id="RHEA-COMP:14737"/>
        <dbReference type="Rhea" id="RHEA-COMP:14739"/>
        <dbReference type="ChEBI" id="CHEBI:29917"/>
        <dbReference type="ChEBI" id="CHEBI:35235"/>
        <dbReference type="ChEBI" id="CHEBI:57972"/>
        <dbReference type="ChEBI" id="CHEBI:64428"/>
        <dbReference type="EC" id="2.8.1.7"/>
    </reaction>
</comment>
<comment type="function">
    <text evidence="8">Catalyzes the removal of elemental sulfur and selenium atoms from L-cysteine, L-cystine, L-selenocysteine, and L-selenocystine to produce L-alanine.</text>
</comment>
<keyword evidence="4 8" id="KW-0808">Transferase</keyword>
<evidence type="ECO:0000313" key="10">
    <source>
        <dbReference type="EMBL" id="KXU37009.1"/>
    </source>
</evidence>
<dbReference type="STRING" id="1548207.AXK11_03005"/>
<dbReference type="PANTHER" id="PTHR43586:SF8">
    <property type="entry name" value="CYSTEINE DESULFURASE 1, CHLOROPLASTIC"/>
    <property type="match status" value="1"/>
</dbReference>
<keyword evidence="11" id="KW-1185">Reference proteome</keyword>
<dbReference type="EMBL" id="LSZQ01000025">
    <property type="protein sequence ID" value="KXU37009.1"/>
    <property type="molecule type" value="Genomic_DNA"/>
</dbReference>
<dbReference type="InterPro" id="IPR010970">
    <property type="entry name" value="Cys_dSase_SufS"/>
</dbReference>
<evidence type="ECO:0000256" key="3">
    <source>
        <dbReference type="ARBA" id="ARBA00012239"/>
    </source>
</evidence>
<dbReference type="Gene3D" id="3.90.1150.10">
    <property type="entry name" value="Aspartate Aminotransferase, domain 1"/>
    <property type="match status" value="1"/>
</dbReference>
<evidence type="ECO:0000259" key="9">
    <source>
        <dbReference type="Pfam" id="PF00266"/>
    </source>
</evidence>
<dbReference type="OrthoDB" id="9804366at2"/>
<dbReference type="NCBIfam" id="TIGR01979">
    <property type="entry name" value="sufS"/>
    <property type="match status" value="1"/>
</dbReference>
<comment type="cofactor">
    <cofactor evidence="1 7">
        <name>pyridoxal 5'-phosphate</name>
        <dbReference type="ChEBI" id="CHEBI:597326"/>
    </cofactor>
</comment>
<reference evidence="11" key="1">
    <citation type="submission" date="2016-02" db="EMBL/GenBank/DDBJ databases">
        <authorList>
            <person name="Sanders J.G."/>
            <person name="Lin J.Y."/>
            <person name="Wertz J.T."/>
            <person name="Russell J.A."/>
            <person name="Moreau C.S."/>
            <person name="Powell S."/>
        </authorList>
    </citation>
    <scope>NUCLEOTIDE SEQUENCE [LARGE SCALE GENOMIC DNA]</scope>
    <source>
        <strain evidence="11">CAG34</strain>
    </source>
</reference>
<organism evidence="10 11">
    <name type="scientific">Cephaloticoccus primus</name>
    <dbReference type="NCBI Taxonomy" id="1548207"/>
    <lineage>
        <taxon>Bacteria</taxon>
        <taxon>Pseudomonadati</taxon>
        <taxon>Verrucomicrobiota</taxon>
        <taxon>Opitutia</taxon>
        <taxon>Opitutales</taxon>
        <taxon>Opitutaceae</taxon>
        <taxon>Cephaloticoccus</taxon>
    </lineage>
</organism>
<name>A0A139SQX4_9BACT</name>
<dbReference type="PANTHER" id="PTHR43586">
    <property type="entry name" value="CYSTEINE DESULFURASE"/>
    <property type="match status" value="1"/>
</dbReference>
<evidence type="ECO:0000256" key="1">
    <source>
        <dbReference type="ARBA" id="ARBA00001933"/>
    </source>
</evidence>
<comment type="similarity">
    <text evidence="2 8">Belongs to the class-V pyridoxal-phosphate-dependent aminotransferase family. Csd subfamily.</text>
</comment>
<dbReference type="SUPFAM" id="SSF53383">
    <property type="entry name" value="PLP-dependent transferases"/>
    <property type="match status" value="1"/>
</dbReference>
<feature type="domain" description="Aminotransferase class V" evidence="9">
    <location>
        <begin position="24"/>
        <end position="398"/>
    </location>
</feature>
<dbReference type="EC" id="2.8.1.7" evidence="3 8"/>
<dbReference type="InterPro" id="IPR015424">
    <property type="entry name" value="PyrdxlP-dep_Trfase"/>
</dbReference>